<evidence type="ECO:0000256" key="4">
    <source>
        <dbReference type="ARBA" id="ARBA00023136"/>
    </source>
</evidence>
<feature type="transmembrane region" description="Helical" evidence="5">
    <location>
        <begin position="6"/>
        <end position="27"/>
    </location>
</feature>
<dbReference type="EMBL" id="JBHSMZ010000015">
    <property type="protein sequence ID" value="MFC5550700.1"/>
    <property type="molecule type" value="Genomic_DNA"/>
</dbReference>
<feature type="transmembrane region" description="Helical" evidence="5">
    <location>
        <begin position="180"/>
        <end position="202"/>
    </location>
</feature>
<keyword evidence="8" id="KW-1185">Reference proteome</keyword>
<comment type="subcellular location">
    <subcellularLocation>
        <location evidence="1">Membrane</location>
        <topology evidence="1">Multi-pass membrane protein</topology>
    </subcellularLocation>
</comment>
<gene>
    <name evidence="7" type="ORF">ACFPO9_19455</name>
</gene>
<dbReference type="Pfam" id="PF04932">
    <property type="entry name" value="Wzy_C"/>
    <property type="match status" value="1"/>
</dbReference>
<evidence type="ECO:0000256" key="3">
    <source>
        <dbReference type="ARBA" id="ARBA00022989"/>
    </source>
</evidence>
<dbReference type="PANTHER" id="PTHR37422:SF13">
    <property type="entry name" value="LIPOPOLYSACCHARIDE BIOSYNTHESIS PROTEIN PA4999-RELATED"/>
    <property type="match status" value="1"/>
</dbReference>
<feature type="transmembrane region" description="Helical" evidence="5">
    <location>
        <begin position="34"/>
        <end position="56"/>
    </location>
</feature>
<feature type="transmembrane region" description="Helical" evidence="5">
    <location>
        <begin position="140"/>
        <end position="160"/>
    </location>
</feature>
<dbReference type="PANTHER" id="PTHR37422">
    <property type="entry name" value="TEICHURONIC ACID BIOSYNTHESIS PROTEIN TUAE"/>
    <property type="match status" value="1"/>
</dbReference>
<accession>A0ABW0S412</accession>
<evidence type="ECO:0000256" key="5">
    <source>
        <dbReference type="SAM" id="Phobius"/>
    </source>
</evidence>
<dbReference type="InterPro" id="IPR007016">
    <property type="entry name" value="O-antigen_ligase-rel_domated"/>
</dbReference>
<keyword evidence="3 5" id="KW-1133">Transmembrane helix</keyword>
<keyword evidence="7" id="KW-0436">Ligase</keyword>
<feature type="transmembrane region" description="Helical" evidence="5">
    <location>
        <begin position="352"/>
        <end position="373"/>
    </location>
</feature>
<dbReference type="Proteomes" id="UP001596086">
    <property type="component" value="Unassembled WGS sequence"/>
</dbReference>
<evidence type="ECO:0000259" key="6">
    <source>
        <dbReference type="Pfam" id="PF04932"/>
    </source>
</evidence>
<dbReference type="InterPro" id="IPR051533">
    <property type="entry name" value="WaaL-like"/>
</dbReference>
<evidence type="ECO:0000256" key="2">
    <source>
        <dbReference type="ARBA" id="ARBA00022692"/>
    </source>
</evidence>
<feature type="transmembrane region" description="Helical" evidence="5">
    <location>
        <begin position="257"/>
        <end position="275"/>
    </location>
</feature>
<evidence type="ECO:0000256" key="1">
    <source>
        <dbReference type="ARBA" id="ARBA00004141"/>
    </source>
</evidence>
<proteinExistence type="predicted"/>
<dbReference type="GO" id="GO:0016874">
    <property type="term" value="F:ligase activity"/>
    <property type="evidence" value="ECO:0007669"/>
    <property type="project" value="UniProtKB-KW"/>
</dbReference>
<comment type="caution">
    <text evidence="7">The sequence shown here is derived from an EMBL/GenBank/DDBJ whole genome shotgun (WGS) entry which is preliminary data.</text>
</comment>
<keyword evidence="4 5" id="KW-0472">Membrane</keyword>
<keyword evidence="2 5" id="KW-0812">Transmembrane</keyword>
<dbReference type="RefSeq" id="WP_379773678.1">
    <property type="nucleotide sequence ID" value="NZ_JBHSMZ010000015.1"/>
</dbReference>
<feature type="transmembrane region" description="Helical" evidence="5">
    <location>
        <begin position="233"/>
        <end position="250"/>
    </location>
</feature>
<organism evidence="7 8">
    <name type="scientific">Massilia aerilata</name>
    <dbReference type="NCBI Taxonomy" id="453817"/>
    <lineage>
        <taxon>Bacteria</taxon>
        <taxon>Pseudomonadati</taxon>
        <taxon>Pseudomonadota</taxon>
        <taxon>Betaproteobacteria</taxon>
        <taxon>Burkholderiales</taxon>
        <taxon>Oxalobacteraceae</taxon>
        <taxon>Telluria group</taxon>
        <taxon>Massilia</taxon>
    </lineage>
</organism>
<sequence>MTHAIFTPLLCMTVFAFLAAAAGWLAAKPVHAAALLLGLVFLDALHLPLVVNFGLSLYPEDLFFLILASACMVRFCLFASPRAVPWPWWVLGMIQLGLAVWGVKSYGTSAGVDARGHFYLWITLVFFASVRWSDRMVSRIVDLWIACGAGLCMLAIYRWGYSALDPRYAEEIMAYDTTGVRFRVISSASTLVIAIGSLGLLFRIMRGRLPLPLWPLLPVQLAAIAVLQHRSVWISLFVGVACLMLVRASGGKRIRALPLLGVVLVPLVLVFALPADNSVIASVRSSADQAVSTKEGTMVGRVVYWDELMAKWLGAGIPTYLVGQAYGGGFSPSELDDGTKMDMVPHNHFLHILFRGGVIGLLATLWVFGSAWRAAFARTRQGDRYWAHFLLAAMSALYAYYIPYWANYDSGLLLGLAIGYLRSQRQAPMPIAPSRTVPRFAAPRLPASFRIGGP</sequence>
<reference evidence="8" key="1">
    <citation type="journal article" date="2019" name="Int. J. Syst. Evol. Microbiol.">
        <title>The Global Catalogue of Microorganisms (GCM) 10K type strain sequencing project: providing services to taxonomists for standard genome sequencing and annotation.</title>
        <authorList>
            <consortium name="The Broad Institute Genomics Platform"/>
            <consortium name="The Broad Institute Genome Sequencing Center for Infectious Disease"/>
            <person name="Wu L."/>
            <person name="Ma J."/>
        </authorList>
    </citation>
    <scope>NUCLEOTIDE SEQUENCE [LARGE SCALE GENOMIC DNA]</scope>
    <source>
        <strain evidence="8">CGMCC 4.5798</strain>
    </source>
</reference>
<evidence type="ECO:0000313" key="7">
    <source>
        <dbReference type="EMBL" id="MFC5550700.1"/>
    </source>
</evidence>
<protein>
    <submittedName>
        <fullName evidence="7">O-antigen ligase family protein</fullName>
    </submittedName>
</protein>
<feature type="domain" description="O-antigen ligase-related" evidence="6">
    <location>
        <begin position="221"/>
        <end position="364"/>
    </location>
</feature>
<evidence type="ECO:0000313" key="8">
    <source>
        <dbReference type="Proteomes" id="UP001596086"/>
    </source>
</evidence>
<feature type="transmembrane region" description="Helical" evidence="5">
    <location>
        <begin position="116"/>
        <end position="133"/>
    </location>
</feature>
<feature type="transmembrane region" description="Helical" evidence="5">
    <location>
        <begin position="86"/>
        <end position="104"/>
    </location>
</feature>
<feature type="transmembrane region" description="Helical" evidence="5">
    <location>
        <begin position="385"/>
        <end position="406"/>
    </location>
</feature>
<name>A0ABW0S412_9BURK</name>